<evidence type="ECO:0000259" key="2">
    <source>
        <dbReference type="Pfam" id="PF01052"/>
    </source>
</evidence>
<reference evidence="3" key="2">
    <citation type="submission" date="2020-09" db="EMBL/GenBank/DDBJ databases">
        <authorList>
            <person name="Sun Q."/>
            <person name="Ohkuma M."/>
        </authorList>
    </citation>
    <scope>NUCLEOTIDE SEQUENCE</scope>
    <source>
        <strain evidence="3">JCM 30078</strain>
    </source>
</reference>
<dbReference type="PRINTS" id="PR00956">
    <property type="entry name" value="FLGMOTORFLIN"/>
</dbReference>
<sequence length="133" mass="14608">MGSKNVGENRTLNGWNRRTANFEEDTAIGEGQDEYHESFEQGGKAELSERAHTSDDALDRFDDITLALTVRCGSLRITLAELRSLAPGVVLDVEGPAPGLASLYYDDRVVADGELVDIKGRLGLQITRMDVKR</sequence>
<dbReference type="AlphaFoldDB" id="A0A917PHS8"/>
<keyword evidence="4" id="KW-1185">Reference proteome</keyword>
<protein>
    <submittedName>
        <fullName evidence="3">Type III secretion protein HrcQb</fullName>
    </submittedName>
</protein>
<organism evidence="3 4">
    <name type="scientific">Pseudomonas matsuisoli</name>
    <dbReference type="NCBI Taxonomy" id="1515666"/>
    <lineage>
        <taxon>Bacteria</taxon>
        <taxon>Pseudomonadati</taxon>
        <taxon>Pseudomonadota</taxon>
        <taxon>Gammaproteobacteria</taxon>
        <taxon>Pseudomonadales</taxon>
        <taxon>Pseudomonadaceae</taxon>
        <taxon>Pseudomonas</taxon>
    </lineage>
</organism>
<accession>A0A917PHS8</accession>
<feature type="domain" description="Flagellar motor switch protein FliN-like C-terminal" evidence="2">
    <location>
        <begin position="60"/>
        <end position="129"/>
    </location>
</feature>
<dbReference type="GO" id="GO:0003774">
    <property type="term" value="F:cytoskeletal motor activity"/>
    <property type="evidence" value="ECO:0007669"/>
    <property type="project" value="InterPro"/>
</dbReference>
<dbReference type="InterPro" id="IPR001543">
    <property type="entry name" value="FliN-like_C"/>
</dbReference>
<dbReference type="Proteomes" id="UP000635983">
    <property type="component" value="Unassembled WGS sequence"/>
</dbReference>
<proteinExistence type="inferred from homology"/>
<dbReference type="InterPro" id="IPR001172">
    <property type="entry name" value="FliN_T3SS_HrcQb"/>
</dbReference>
<dbReference type="GO" id="GO:0071973">
    <property type="term" value="P:bacterial-type flagellum-dependent cell motility"/>
    <property type="evidence" value="ECO:0007669"/>
    <property type="project" value="InterPro"/>
</dbReference>
<evidence type="ECO:0000256" key="1">
    <source>
        <dbReference type="ARBA" id="ARBA00009226"/>
    </source>
</evidence>
<gene>
    <name evidence="3" type="primary">hrcQb</name>
    <name evidence="3" type="ORF">GCM10009304_00850</name>
</gene>
<dbReference type="Gene3D" id="2.30.330.10">
    <property type="entry name" value="SpoA-like"/>
    <property type="match status" value="1"/>
</dbReference>
<dbReference type="InterPro" id="IPR036429">
    <property type="entry name" value="SpoA-like_sf"/>
</dbReference>
<dbReference type="EMBL" id="BMPO01000001">
    <property type="protein sequence ID" value="GGJ78751.1"/>
    <property type="molecule type" value="Genomic_DNA"/>
</dbReference>
<dbReference type="SUPFAM" id="SSF101801">
    <property type="entry name" value="Surface presentation of antigens (SPOA)"/>
    <property type="match status" value="1"/>
</dbReference>
<dbReference type="GO" id="GO:0009425">
    <property type="term" value="C:bacterial-type flagellum basal body"/>
    <property type="evidence" value="ECO:0007669"/>
    <property type="project" value="InterPro"/>
</dbReference>
<evidence type="ECO:0000313" key="3">
    <source>
        <dbReference type="EMBL" id="GGJ78751.1"/>
    </source>
</evidence>
<comment type="caution">
    <text evidence="3">The sequence shown here is derived from an EMBL/GenBank/DDBJ whole genome shotgun (WGS) entry which is preliminary data.</text>
</comment>
<dbReference type="RefSeq" id="WP_188981176.1">
    <property type="nucleotide sequence ID" value="NZ_BMPO01000001.1"/>
</dbReference>
<comment type="similarity">
    <text evidence="1">Belongs to the FliN/MopA/SpaO family.</text>
</comment>
<dbReference type="GO" id="GO:0006935">
    <property type="term" value="P:chemotaxis"/>
    <property type="evidence" value="ECO:0007669"/>
    <property type="project" value="InterPro"/>
</dbReference>
<name>A0A917PHS8_9PSED</name>
<reference evidence="3" key="1">
    <citation type="journal article" date="2014" name="Int. J. Syst. Evol. Microbiol.">
        <title>Complete genome sequence of Corynebacterium casei LMG S-19264T (=DSM 44701T), isolated from a smear-ripened cheese.</title>
        <authorList>
            <consortium name="US DOE Joint Genome Institute (JGI-PGF)"/>
            <person name="Walter F."/>
            <person name="Albersmeier A."/>
            <person name="Kalinowski J."/>
            <person name="Ruckert C."/>
        </authorList>
    </citation>
    <scope>NUCLEOTIDE SEQUENCE</scope>
    <source>
        <strain evidence="3">JCM 30078</strain>
    </source>
</reference>
<dbReference type="Pfam" id="PF01052">
    <property type="entry name" value="FliMN_C"/>
    <property type="match status" value="1"/>
</dbReference>
<evidence type="ECO:0000313" key="4">
    <source>
        <dbReference type="Proteomes" id="UP000635983"/>
    </source>
</evidence>